<dbReference type="AlphaFoldDB" id="A0A091CD68"/>
<feature type="transmembrane region" description="Helical" evidence="1">
    <location>
        <begin position="6"/>
        <end position="23"/>
    </location>
</feature>
<dbReference type="RefSeq" id="WP_038026088.1">
    <property type="nucleotide sequence ID" value="NZ_JPVU01000141.1"/>
</dbReference>
<evidence type="ECO:0008006" key="4">
    <source>
        <dbReference type="Google" id="ProtNLM"/>
    </source>
</evidence>
<accession>A0A091CD68</accession>
<evidence type="ECO:0000256" key="1">
    <source>
        <dbReference type="SAM" id="Phobius"/>
    </source>
</evidence>
<feature type="transmembrane region" description="Helical" evidence="1">
    <location>
        <begin position="225"/>
        <end position="246"/>
    </location>
</feature>
<feature type="transmembrane region" description="Helical" evidence="1">
    <location>
        <begin position="35"/>
        <end position="55"/>
    </location>
</feature>
<protein>
    <recommendedName>
        <fullName evidence="4">DUF3307 domain-containing protein</fullName>
    </recommendedName>
</protein>
<feature type="transmembrane region" description="Helical" evidence="1">
    <location>
        <begin position="140"/>
        <end position="162"/>
    </location>
</feature>
<dbReference type="OrthoDB" id="5122730at2"/>
<dbReference type="EMBL" id="JPVU01000141">
    <property type="protein sequence ID" value="KFN91558.1"/>
    <property type="molecule type" value="Genomic_DNA"/>
</dbReference>
<dbReference type="Proteomes" id="UP000029380">
    <property type="component" value="Unassembled WGS sequence"/>
</dbReference>
<reference evidence="2 3" key="1">
    <citation type="submission" date="2014-08" db="EMBL/GenBank/DDBJ databases">
        <title>Genome sequence of Tetragenococcus muriaticus.</title>
        <authorList>
            <person name="Chuea-nongthon C."/>
            <person name="Rodtong S."/>
            <person name="Yongsawatdigul J."/>
            <person name="Steele J.L."/>
            <person name="Liu X.-y."/>
            <person name="Speers J."/>
            <person name="Glasner J.D."/>
            <person name="Neeno-Eckwall E.C."/>
        </authorList>
    </citation>
    <scope>NUCLEOTIDE SEQUENCE [LARGE SCALE GENOMIC DNA]</scope>
    <source>
        <strain evidence="2 3">PMC-11-5</strain>
    </source>
</reference>
<name>A0A091CD68_9ENTE</name>
<dbReference type="PATRIC" id="fig|1302649.3.peg.1312"/>
<sequence>MIDILFLHFFIGHILADYYLQTATMAKEKEKAFRYLLSHCLIYLLTMMLVILPLFNWQLLLWALFIGFVHFIIDACKVLISKRFEFNDLQNVLLYLIDQFVHILTILFVVTFILFVQVDISYFSFLDEVLNHFDFDVKEILSWIVMLLLILQPSSITIRKVLDHFDPKTSDEGITNAGALIGVFERLLILFMLYANQYAAIGFVLTAKSIARYNKIAEDPKFAEYYLLGTLLSSLLVIASFTISFLRSI</sequence>
<evidence type="ECO:0000313" key="3">
    <source>
        <dbReference type="Proteomes" id="UP000029380"/>
    </source>
</evidence>
<feature type="transmembrane region" description="Helical" evidence="1">
    <location>
        <begin position="61"/>
        <end position="80"/>
    </location>
</feature>
<dbReference type="InterPro" id="IPR021737">
    <property type="entry name" value="Phage_phiKZ_Orf197"/>
</dbReference>
<keyword evidence="1" id="KW-0472">Membrane</keyword>
<keyword evidence="1" id="KW-1133">Transmembrane helix</keyword>
<proteinExistence type="predicted"/>
<dbReference type="Pfam" id="PF11750">
    <property type="entry name" value="DUF3307"/>
    <property type="match status" value="1"/>
</dbReference>
<keyword evidence="1" id="KW-0812">Transmembrane</keyword>
<evidence type="ECO:0000313" key="2">
    <source>
        <dbReference type="EMBL" id="KFN91558.1"/>
    </source>
</evidence>
<feature type="transmembrane region" description="Helical" evidence="1">
    <location>
        <begin position="183"/>
        <end position="205"/>
    </location>
</feature>
<feature type="transmembrane region" description="Helical" evidence="1">
    <location>
        <begin position="92"/>
        <end position="120"/>
    </location>
</feature>
<gene>
    <name evidence="2" type="ORF">TMUPMC115_1308</name>
</gene>
<comment type="caution">
    <text evidence="2">The sequence shown here is derived from an EMBL/GenBank/DDBJ whole genome shotgun (WGS) entry which is preliminary data.</text>
</comment>
<organism evidence="2 3">
    <name type="scientific">Tetragenococcus muriaticus PMC-11-5</name>
    <dbReference type="NCBI Taxonomy" id="1302649"/>
    <lineage>
        <taxon>Bacteria</taxon>
        <taxon>Bacillati</taxon>
        <taxon>Bacillota</taxon>
        <taxon>Bacilli</taxon>
        <taxon>Lactobacillales</taxon>
        <taxon>Enterococcaceae</taxon>
        <taxon>Tetragenococcus</taxon>
    </lineage>
</organism>